<evidence type="ECO:0000313" key="1">
    <source>
        <dbReference type="EMBL" id="NNF08521.1"/>
    </source>
</evidence>
<protein>
    <recommendedName>
        <fullName evidence="3">Outer membrane lipoprotein-sorting protein</fullName>
    </recommendedName>
</protein>
<name>A0A7Y2EB16_UNCEI</name>
<gene>
    <name evidence="1" type="ORF">HKN21_17295</name>
</gene>
<dbReference type="EMBL" id="JABDJR010000693">
    <property type="protein sequence ID" value="NNF08521.1"/>
    <property type="molecule type" value="Genomic_DNA"/>
</dbReference>
<dbReference type="PROSITE" id="PS51257">
    <property type="entry name" value="PROKAR_LIPOPROTEIN"/>
    <property type="match status" value="1"/>
</dbReference>
<reference evidence="1 2" key="1">
    <citation type="submission" date="2020-03" db="EMBL/GenBank/DDBJ databases">
        <title>Metabolic flexibility allows generalist bacteria to become dominant in a frequently disturbed ecosystem.</title>
        <authorList>
            <person name="Chen Y.-J."/>
            <person name="Leung P.M."/>
            <person name="Bay S.K."/>
            <person name="Hugenholtz P."/>
            <person name="Kessler A.J."/>
            <person name="Shelley G."/>
            <person name="Waite D.W."/>
            <person name="Cook P.L."/>
            <person name="Greening C."/>
        </authorList>
    </citation>
    <scope>NUCLEOTIDE SEQUENCE [LARGE SCALE GENOMIC DNA]</scope>
    <source>
        <strain evidence="1">SS_bin_28</strain>
    </source>
</reference>
<accession>A0A7Y2EB16</accession>
<evidence type="ECO:0008006" key="3">
    <source>
        <dbReference type="Google" id="ProtNLM"/>
    </source>
</evidence>
<dbReference type="Proteomes" id="UP000547674">
    <property type="component" value="Unassembled WGS sequence"/>
</dbReference>
<comment type="caution">
    <text evidence="1">The sequence shown here is derived from an EMBL/GenBank/DDBJ whole genome shotgun (WGS) entry which is preliminary data.</text>
</comment>
<evidence type="ECO:0000313" key="2">
    <source>
        <dbReference type="Proteomes" id="UP000547674"/>
    </source>
</evidence>
<proteinExistence type="predicted"/>
<dbReference type="AlphaFoldDB" id="A0A7Y2EB16"/>
<sequence length="273" mass="29792">MKTLILAFSLGALSLLGCTSQKSDVQILCEQMDAHLQMSEGGQLIAASIKAHGGLETWLNNEVLEFRWVYHMRDRGPDAVVNTKQSVDTRSRQARHTVAGSDVTFGWTGSEAWIAPADAEFSPPPRFWALTPYYFVAIPFVFADSNASFEKLDDFTFEGTTYQQVMVTYEAGAGDSPDDYYKVLLHPETHLVGGALYIVTSKLVAPGGPGPEKLITLEAYKNVGGIQLPSKHRTFTMDAGTAGEHIRDAEATEYAWKPRGSVNFSIPAGAGTH</sequence>
<organism evidence="1 2">
    <name type="scientific">Eiseniibacteriota bacterium</name>
    <dbReference type="NCBI Taxonomy" id="2212470"/>
    <lineage>
        <taxon>Bacteria</taxon>
        <taxon>Candidatus Eiseniibacteriota</taxon>
    </lineage>
</organism>